<protein>
    <submittedName>
        <fullName evidence="1">Uncharacterized protein</fullName>
    </submittedName>
</protein>
<accession>A0A0A9GD96</accession>
<dbReference type="AlphaFoldDB" id="A0A0A9GD96"/>
<reference evidence="1" key="2">
    <citation type="journal article" date="2015" name="Data Brief">
        <title>Shoot transcriptome of the giant reed, Arundo donax.</title>
        <authorList>
            <person name="Barrero R.A."/>
            <person name="Guerrero F.D."/>
            <person name="Moolhuijzen P."/>
            <person name="Goolsby J.A."/>
            <person name="Tidwell J."/>
            <person name="Bellgard S.E."/>
            <person name="Bellgard M.I."/>
        </authorList>
    </citation>
    <scope>NUCLEOTIDE SEQUENCE</scope>
    <source>
        <tissue evidence="1">Shoot tissue taken approximately 20 cm above the soil surface</tissue>
    </source>
</reference>
<dbReference type="EMBL" id="GBRH01177370">
    <property type="protein sequence ID" value="JAE20526.1"/>
    <property type="molecule type" value="Transcribed_RNA"/>
</dbReference>
<reference evidence="1" key="1">
    <citation type="submission" date="2014-09" db="EMBL/GenBank/DDBJ databases">
        <authorList>
            <person name="Magalhaes I.L.F."/>
            <person name="Oliveira U."/>
            <person name="Santos F.R."/>
            <person name="Vidigal T.H.D.A."/>
            <person name="Brescovit A.D."/>
            <person name="Santos A.J."/>
        </authorList>
    </citation>
    <scope>NUCLEOTIDE SEQUENCE</scope>
    <source>
        <tissue evidence="1">Shoot tissue taken approximately 20 cm above the soil surface</tissue>
    </source>
</reference>
<evidence type="ECO:0000313" key="1">
    <source>
        <dbReference type="EMBL" id="JAE20526.1"/>
    </source>
</evidence>
<organism evidence="1">
    <name type="scientific">Arundo donax</name>
    <name type="common">Giant reed</name>
    <name type="synonym">Donax arundinaceus</name>
    <dbReference type="NCBI Taxonomy" id="35708"/>
    <lineage>
        <taxon>Eukaryota</taxon>
        <taxon>Viridiplantae</taxon>
        <taxon>Streptophyta</taxon>
        <taxon>Embryophyta</taxon>
        <taxon>Tracheophyta</taxon>
        <taxon>Spermatophyta</taxon>
        <taxon>Magnoliopsida</taxon>
        <taxon>Liliopsida</taxon>
        <taxon>Poales</taxon>
        <taxon>Poaceae</taxon>
        <taxon>PACMAD clade</taxon>
        <taxon>Arundinoideae</taxon>
        <taxon>Arundineae</taxon>
        <taxon>Arundo</taxon>
    </lineage>
</organism>
<sequence length="105" mass="12042">MAKQLPWLERLVSLCISCQIARVGDLRHCQLHRPIDSSARKERTTAIGCLLLLVRRNECFLVWSWADVSHTHGCHNVNLSVHHCLHQPLEPAHQANTSDPNQEHR</sequence>
<name>A0A0A9GD96_ARUDO</name>
<proteinExistence type="predicted"/>